<gene>
    <name evidence="11" type="ORF">MNBD_GAMMA06-666</name>
</gene>
<dbReference type="Pfam" id="PF02501">
    <property type="entry name" value="T2SSI"/>
    <property type="match status" value="1"/>
</dbReference>
<evidence type="ECO:0000313" key="11">
    <source>
        <dbReference type="EMBL" id="VAW51407.1"/>
    </source>
</evidence>
<dbReference type="Pfam" id="PF07963">
    <property type="entry name" value="N_methyl"/>
    <property type="match status" value="1"/>
</dbReference>
<accession>A0A3B0WLE9</accession>
<dbReference type="Gene3D" id="3.30.1300.30">
    <property type="entry name" value="GSPII I/J protein-like"/>
    <property type="match status" value="1"/>
</dbReference>
<sequence>MHKTSCLNTSNKRIIRKKNKGFTLIEVMVALTIIAISLGALLNTSGTQANSAGYLKRKTLAHWVAVNELSQIRISKQFPSTGDKKGSTEMAGKEWYWTRTTKETGDKNAREITITVYEDKDQESNLSSLIGYANR</sequence>
<evidence type="ECO:0000256" key="6">
    <source>
        <dbReference type="ARBA" id="ARBA00022692"/>
    </source>
</evidence>
<keyword evidence="4" id="KW-0488">Methylation</keyword>
<organism evidence="11">
    <name type="scientific">hydrothermal vent metagenome</name>
    <dbReference type="NCBI Taxonomy" id="652676"/>
    <lineage>
        <taxon>unclassified sequences</taxon>
        <taxon>metagenomes</taxon>
        <taxon>ecological metagenomes</taxon>
    </lineage>
</organism>
<proteinExistence type="inferred from homology"/>
<reference evidence="11" key="1">
    <citation type="submission" date="2018-06" db="EMBL/GenBank/DDBJ databases">
        <authorList>
            <person name="Zhirakovskaya E."/>
        </authorList>
    </citation>
    <scope>NUCLEOTIDE SEQUENCE</scope>
</reference>
<dbReference type="EMBL" id="UOFD01000029">
    <property type="protein sequence ID" value="VAW51407.1"/>
    <property type="molecule type" value="Genomic_DNA"/>
</dbReference>
<evidence type="ECO:0000256" key="1">
    <source>
        <dbReference type="ARBA" id="ARBA00004377"/>
    </source>
</evidence>
<dbReference type="PANTHER" id="PTHR38779:SF2">
    <property type="entry name" value="TYPE II SECRETION SYSTEM PROTEIN I-RELATED"/>
    <property type="match status" value="1"/>
</dbReference>
<dbReference type="PANTHER" id="PTHR38779">
    <property type="entry name" value="TYPE II SECRETION SYSTEM PROTEIN I-RELATED"/>
    <property type="match status" value="1"/>
</dbReference>
<dbReference type="NCBIfam" id="TIGR01707">
    <property type="entry name" value="gspI"/>
    <property type="match status" value="1"/>
</dbReference>
<dbReference type="GO" id="GO:0015627">
    <property type="term" value="C:type II protein secretion system complex"/>
    <property type="evidence" value="ECO:0007669"/>
    <property type="project" value="InterPro"/>
</dbReference>
<evidence type="ECO:0000256" key="8">
    <source>
        <dbReference type="ARBA" id="ARBA00023136"/>
    </source>
</evidence>
<dbReference type="InterPro" id="IPR012902">
    <property type="entry name" value="N_methyl_site"/>
</dbReference>
<dbReference type="InterPro" id="IPR003413">
    <property type="entry name" value="T2SS_GspI_C"/>
</dbReference>
<evidence type="ECO:0000256" key="3">
    <source>
        <dbReference type="ARBA" id="ARBA00022475"/>
    </source>
</evidence>
<comment type="subcellular location">
    <subcellularLocation>
        <location evidence="1">Cell inner membrane</location>
        <topology evidence="1">Single-pass membrane protein</topology>
    </subcellularLocation>
</comment>
<feature type="transmembrane region" description="Helical" evidence="9">
    <location>
        <begin position="21"/>
        <end position="42"/>
    </location>
</feature>
<keyword evidence="7 9" id="KW-1133">Transmembrane helix</keyword>
<evidence type="ECO:0000256" key="5">
    <source>
        <dbReference type="ARBA" id="ARBA00022519"/>
    </source>
</evidence>
<comment type="similarity">
    <text evidence="2">Belongs to the GSP I family.</text>
</comment>
<evidence type="ECO:0000256" key="4">
    <source>
        <dbReference type="ARBA" id="ARBA00022481"/>
    </source>
</evidence>
<dbReference type="GO" id="GO:0015628">
    <property type="term" value="P:protein secretion by the type II secretion system"/>
    <property type="evidence" value="ECO:0007669"/>
    <property type="project" value="InterPro"/>
</dbReference>
<evidence type="ECO:0000256" key="9">
    <source>
        <dbReference type="SAM" id="Phobius"/>
    </source>
</evidence>
<keyword evidence="6 9" id="KW-0812">Transmembrane</keyword>
<dbReference type="InterPro" id="IPR010052">
    <property type="entry name" value="T2SS_protein-GspI"/>
</dbReference>
<dbReference type="SUPFAM" id="SSF54523">
    <property type="entry name" value="Pili subunits"/>
    <property type="match status" value="1"/>
</dbReference>
<dbReference type="InterPro" id="IPR045584">
    <property type="entry name" value="Pilin-like"/>
</dbReference>
<dbReference type="PROSITE" id="PS00409">
    <property type="entry name" value="PROKAR_NTER_METHYL"/>
    <property type="match status" value="1"/>
</dbReference>
<feature type="domain" description="Type II secretion system protein GspI C-terminal" evidence="10">
    <location>
        <begin position="55"/>
        <end position="132"/>
    </location>
</feature>
<dbReference type="AlphaFoldDB" id="A0A3B0WLE9"/>
<keyword evidence="3" id="KW-1003">Cell membrane</keyword>
<evidence type="ECO:0000256" key="2">
    <source>
        <dbReference type="ARBA" id="ARBA00008358"/>
    </source>
</evidence>
<dbReference type="NCBIfam" id="TIGR02532">
    <property type="entry name" value="IV_pilin_GFxxxE"/>
    <property type="match status" value="1"/>
</dbReference>
<keyword evidence="8 9" id="KW-0472">Membrane</keyword>
<evidence type="ECO:0000259" key="10">
    <source>
        <dbReference type="Pfam" id="PF02501"/>
    </source>
</evidence>
<protein>
    <recommendedName>
        <fullName evidence="10">Type II secretion system protein GspI C-terminal domain-containing protein</fullName>
    </recommendedName>
</protein>
<evidence type="ECO:0000256" key="7">
    <source>
        <dbReference type="ARBA" id="ARBA00022989"/>
    </source>
</evidence>
<name>A0A3B0WLE9_9ZZZZ</name>
<keyword evidence="5" id="KW-0997">Cell inner membrane</keyword>
<dbReference type="GO" id="GO:0005886">
    <property type="term" value="C:plasma membrane"/>
    <property type="evidence" value="ECO:0007669"/>
    <property type="project" value="UniProtKB-SubCell"/>
</dbReference>